<keyword evidence="5 7" id="KW-1133">Transmembrane helix</keyword>
<dbReference type="PANTHER" id="PTHR30221:SF1">
    <property type="entry name" value="SMALL-CONDUCTANCE MECHANOSENSITIVE CHANNEL"/>
    <property type="match status" value="1"/>
</dbReference>
<dbReference type="Pfam" id="PF21088">
    <property type="entry name" value="MS_channel_1st"/>
    <property type="match status" value="1"/>
</dbReference>
<reference evidence="11 12" key="1">
    <citation type="submission" date="2016-10" db="EMBL/GenBank/DDBJ databases">
        <authorList>
            <person name="de Groot N.N."/>
        </authorList>
    </citation>
    <scope>NUCLEOTIDE SEQUENCE [LARGE SCALE GENOMIC DNA]</scope>
    <source>
        <strain evidence="11 12">DSM 26000</strain>
    </source>
</reference>
<comment type="similarity">
    <text evidence="2">Belongs to the MscS (TC 1.A.23) family.</text>
</comment>
<dbReference type="Pfam" id="PF21082">
    <property type="entry name" value="MS_channel_3rd"/>
    <property type="match status" value="1"/>
</dbReference>
<dbReference type="Gene3D" id="3.30.70.100">
    <property type="match status" value="1"/>
</dbReference>
<gene>
    <name evidence="11" type="ORF">SAMN05443292_0277</name>
</gene>
<feature type="transmembrane region" description="Helical" evidence="7">
    <location>
        <begin position="62"/>
        <end position="85"/>
    </location>
</feature>
<dbReference type="InterPro" id="IPR049278">
    <property type="entry name" value="MS_channel_C"/>
</dbReference>
<dbReference type="InterPro" id="IPR011014">
    <property type="entry name" value="MscS_channel_TM-2"/>
</dbReference>
<proteinExistence type="inferred from homology"/>
<feature type="domain" description="Mechanosensitive ion channel MscS C-terminal" evidence="9">
    <location>
        <begin position="188"/>
        <end position="269"/>
    </location>
</feature>
<feature type="domain" description="Mechanosensitive ion channel transmembrane helices 2/3" evidence="10">
    <location>
        <begin position="69"/>
        <end position="111"/>
    </location>
</feature>
<evidence type="ECO:0000256" key="1">
    <source>
        <dbReference type="ARBA" id="ARBA00004651"/>
    </source>
</evidence>
<feature type="domain" description="Mechanosensitive ion channel MscS" evidence="8">
    <location>
        <begin position="112"/>
        <end position="178"/>
    </location>
</feature>
<evidence type="ECO:0000256" key="4">
    <source>
        <dbReference type="ARBA" id="ARBA00022692"/>
    </source>
</evidence>
<evidence type="ECO:0000259" key="9">
    <source>
        <dbReference type="Pfam" id="PF21082"/>
    </source>
</evidence>
<dbReference type="SUPFAM" id="SSF82689">
    <property type="entry name" value="Mechanosensitive channel protein MscS (YggB), C-terminal domain"/>
    <property type="match status" value="1"/>
</dbReference>
<dbReference type="InterPro" id="IPR049142">
    <property type="entry name" value="MS_channel_1st"/>
</dbReference>
<dbReference type="Gene3D" id="1.10.287.1260">
    <property type="match status" value="1"/>
</dbReference>
<keyword evidence="3" id="KW-1003">Cell membrane</keyword>
<evidence type="ECO:0000259" key="8">
    <source>
        <dbReference type="Pfam" id="PF00924"/>
    </source>
</evidence>
<dbReference type="InterPro" id="IPR045275">
    <property type="entry name" value="MscS_archaea/bacteria_type"/>
</dbReference>
<evidence type="ECO:0000256" key="2">
    <source>
        <dbReference type="ARBA" id="ARBA00008017"/>
    </source>
</evidence>
<dbReference type="AlphaFoldDB" id="A0A1I3D6E4"/>
<dbReference type="GO" id="GO:0008381">
    <property type="term" value="F:mechanosensitive monoatomic ion channel activity"/>
    <property type="evidence" value="ECO:0007669"/>
    <property type="project" value="InterPro"/>
</dbReference>
<evidence type="ECO:0000259" key="10">
    <source>
        <dbReference type="Pfam" id="PF21088"/>
    </source>
</evidence>
<dbReference type="OrthoDB" id="1522493at2"/>
<keyword evidence="6 7" id="KW-0472">Membrane</keyword>
<dbReference type="SUPFAM" id="SSF50182">
    <property type="entry name" value="Sm-like ribonucleoproteins"/>
    <property type="match status" value="1"/>
</dbReference>
<dbReference type="Gene3D" id="2.30.30.60">
    <property type="match status" value="1"/>
</dbReference>
<protein>
    <submittedName>
        <fullName evidence="11">Conserved TM helix</fullName>
    </submittedName>
</protein>
<dbReference type="Proteomes" id="UP000198931">
    <property type="component" value="Unassembled WGS sequence"/>
</dbReference>
<dbReference type="Pfam" id="PF00924">
    <property type="entry name" value="MS_channel_2nd"/>
    <property type="match status" value="1"/>
</dbReference>
<keyword evidence="12" id="KW-1185">Reference proteome</keyword>
<feature type="transmembrane region" description="Helical" evidence="7">
    <location>
        <begin position="91"/>
        <end position="110"/>
    </location>
</feature>
<comment type="subcellular location">
    <subcellularLocation>
        <location evidence="1">Cell membrane</location>
        <topology evidence="1">Multi-pass membrane protein</topology>
    </subcellularLocation>
</comment>
<dbReference type="SUPFAM" id="SSF82861">
    <property type="entry name" value="Mechanosensitive channel protein MscS (YggB), transmembrane region"/>
    <property type="match status" value="1"/>
</dbReference>
<evidence type="ECO:0000256" key="5">
    <source>
        <dbReference type="ARBA" id="ARBA00022989"/>
    </source>
</evidence>
<dbReference type="EMBL" id="FOQT01000001">
    <property type="protein sequence ID" value="SFH82081.1"/>
    <property type="molecule type" value="Genomic_DNA"/>
</dbReference>
<dbReference type="InterPro" id="IPR006685">
    <property type="entry name" value="MscS_channel_2nd"/>
</dbReference>
<accession>A0A1I3D6E4</accession>
<feature type="transmembrane region" description="Helical" evidence="7">
    <location>
        <begin position="20"/>
        <end position="41"/>
    </location>
</feature>
<evidence type="ECO:0000313" key="11">
    <source>
        <dbReference type="EMBL" id="SFH82081.1"/>
    </source>
</evidence>
<dbReference type="InterPro" id="IPR008910">
    <property type="entry name" value="MSC_TM_helix"/>
</dbReference>
<dbReference type="GO" id="GO:0005886">
    <property type="term" value="C:plasma membrane"/>
    <property type="evidence" value="ECO:0007669"/>
    <property type="project" value="UniProtKB-SubCell"/>
</dbReference>
<dbReference type="Pfam" id="PF05552">
    <property type="entry name" value="MS_channel_1st_1"/>
    <property type="match status" value="1"/>
</dbReference>
<evidence type="ECO:0000256" key="6">
    <source>
        <dbReference type="ARBA" id="ARBA00023136"/>
    </source>
</evidence>
<sequence>MDLNTMSGLISGKLTNWTEALIKLLPNIILAAVILVLGIYISKFVRKISRKIIGKVSYNVTLNNLFSSIIYLVVMGVVIFTVLTVLQLDKAVTSILAGAGILGLALAFAFQDIASNFMSGIFISFRKPIKVGDIVKLKDYMGKVIEINLRDTVIQTFEGQTIIIPNKEVYQNAIDNYSFIAKRRLDLKLGVSYGDDLAKVQEITKKAVSDLENRAMEDEITVFFVEFGDSSINLSCRIWLNSSEQPVFVKARSEAIMKIKAAYDANDIMIPFPIRTLDFGIKGGTTMTEMPVAFLSKSENSGD</sequence>
<evidence type="ECO:0000256" key="3">
    <source>
        <dbReference type="ARBA" id="ARBA00022475"/>
    </source>
</evidence>
<dbReference type="RefSeq" id="WP_090078383.1">
    <property type="nucleotide sequence ID" value="NZ_FOQT01000001.1"/>
</dbReference>
<evidence type="ECO:0000313" key="12">
    <source>
        <dbReference type="Proteomes" id="UP000198931"/>
    </source>
</evidence>
<name>A0A1I3D6E4_9FLAO</name>
<dbReference type="InterPro" id="IPR023408">
    <property type="entry name" value="MscS_beta-dom_sf"/>
</dbReference>
<dbReference type="InterPro" id="IPR011066">
    <property type="entry name" value="MscS_channel_C_sf"/>
</dbReference>
<dbReference type="STRING" id="1125876.SAMN05443292_0277"/>
<dbReference type="PANTHER" id="PTHR30221">
    <property type="entry name" value="SMALL-CONDUCTANCE MECHANOSENSITIVE CHANNEL"/>
    <property type="match status" value="1"/>
</dbReference>
<keyword evidence="4 7" id="KW-0812">Transmembrane</keyword>
<organism evidence="11 12">
    <name type="scientific">Halpernia frigidisoli</name>
    <dbReference type="NCBI Taxonomy" id="1125876"/>
    <lineage>
        <taxon>Bacteria</taxon>
        <taxon>Pseudomonadati</taxon>
        <taxon>Bacteroidota</taxon>
        <taxon>Flavobacteriia</taxon>
        <taxon>Flavobacteriales</taxon>
        <taxon>Weeksellaceae</taxon>
        <taxon>Chryseobacterium group</taxon>
        <taxon>Halpernia</taxon>
    </lineage>
</organism>
<evidence type="ECO:0000256" key="7">
    <source>
        <dbReference type="SAM" id="Phobius"/>
    </source>
</evidence>
<dbReference type="InterPro" id="IPR010920">
    <property type="entry name" value="LSM_dom_sf"/>
</dbReference>